<accession>S9WZK7</accession>
<dbReference type="RefSeq" id="XP_013024643.1">
    <property type="nucleotide sequence ID" value="XM_013169189.1"/>
</dbReference>
<protein>
    <recommendedName>
        <fullName evidence="5">V-type proton ATPase subunit G</fullName>
    </recommendedName>
</protein>
<dbReference type="AlphaFoldDB" id="S9WZK7"/>
<comment type="function">
    <text evidence="5">Subunit of the V1 complex of vacuolar(H+)-ATPase (V-ATPase), a multisubunit enzyme composed of a peripheral complex (V1) that hydrolyzes ATP and a membrane integral complex (V0) that translocates protons. V-ATPase is responsible for acidifying and maintaining the pH of intracellular compartments and in some cell types, is targeted to the plasma membrane, where it is responsible for acidifying the extracellular environment.</text>
</comment>
<dbReference type="STRING" id="653667.S9WZK7"/>
<dbReference type="NCBIfam" id="TIGR01147">
    <property type="entry name" value="V_ATP_synt_G"/>
    <property type="match status" value="1"/>
</dbReference>
<dbReference type="FunFam" id="1.20.5.2950:FF:000001">
    <property type="entry name" value="V-type proton ATPase subunit G"/>
    <property type="match status" value="1"/>
</dbReference>
<keyword evidence="8" id="KW-1185">Reference proteome</keyword>
<evidence type="ECO:0000313" key="7">
    <source>
        <dbReference type="EMBL" id="EPY50157.1"/>
    </source>
</evidence>
<evidence type="ECO:0000313" key="8">
    <source>
        <dbReference type="Proteomes" id="UP000015464"/>
    </source>
</evidence>
<evidence type="ECO:0000256" key="5">
    <source>
        <dbReference type="RuleBase" id="RU364019"/>
    </source>
</evidence>
<dbReference type="HOGENOM" id="CLU_125101_0_0_1"/>
<evidence type="ECO:0000256" key="3">
    <source>
        <dbReference type="ARBA" id="ARBA00022781"/>
    </source>
</evidence>
<dbReference type="eggNOG" id="KOG1772">
    <property type="taxonomic scope" value="Eukaryota"/>
</dbReference>
<dbReference type="OMA" id="ARKYRQD"/>
<comment type="subunit">
    <text evidence="5">V-ATPase is a heteromultimeric enzyme made up of two complexes: the ATP-hydrolytic V1 complex and the proton translocation V0 complex.</text>
</comment>
<dbReference type="EMBL" id="KE546993">
    <property type="protein sequence ID" value="EPY50157.1"/>
    <property type="molecule type" value="Genomic_DNA"/>
</dbReference>
<dbReference type="PANTHER" id="PTHR12713:SF11">
    <property type="entry name" value="V-TYPE PROTON ATPASE SUBUNIT G"/>
    <property type="match status" value="1"/>
</dbReference>
<sequence>MSTQTNSGIQQLLEAEKVARSIVEKARQHRIQRLKDARQEAKREIEEYAVTKEKEFKDLESKASGVYSQAEEETKKQVEENFGTIKENANKNSDKVVEAILAISCNVK</sequence>
<evidence type="ECO:0000256" key="4">
    <source>
        <dbReference type="ARBA" id="ARBA00023065"/>
    </source>
</evidence>
<organism evidence="7 8">
    <name type="scientific">Schizosaccharomyces cryophilus (strain OY26 / ATCC MYA-4695 / CBS 11777 / NBRC 106824 / NRRL Y48691)</name>
    <name type="common">Fission yeast</name>
    <dbReference type="NCBI Taxonomy" id="653667"/>
    <lineage>
        <taxon>Eukaryota</taxon>
        <taxon>Fungi</taxon>
        <taxon>Dikarya</taxon>
        <taxon>Ascomycota</taxon>
        <taxon>Taphrinomycotina</taxon>
        <taxon>Schizosaccharomycetes</taxon>
        <taxon>Schizosaccharomycetales</taxon>
        <taxon>Schizosaccharomycetaceae</taxon>
        <taxon>Schizosaccharomyces</taxon>
    </lineage>
</organism>
<dbReference type="OrthoDB" id="250802at2759"/>
<proteinExistence type="inferred from homology"/>
<dbReference type="InterPro" id="IPR005124">
    <property type="entry name" value="V-ATPase_G"/>
</dbReference>
<evidence type="ECO:0000256" key="1">
    <source>
        <dbReference type="ARBA" id="ARBA00010066"/>
    </source>
</evidence>
<keyword evidence="4 5" id="KW-0406">Ion transport</keyword>
<dbReference type="GO" id="GO:0046961">
    <property type="term" value="F:proton-transporting ATPase activity, rotational mechanism"/>
    <property type="evidence" value="ECO:0007669"/>
    <property type="project" value="InterPro"/>
</dbReference>
<comment type="similarity">
    <text evidence="1 5">Belongs to the V-ATPase G subunit family.</text>
</comment>
<dbReference type="GO" id="GO:0016887">
    <property type="term" value="F:ATP hydrolysis activity"/>
    <property type="evidence" value="ECO:0007669"/>
    <property type="project" value="TreeGrafter"/>
</dbReference>
<dbReference type="PANTHER" id="PTHR12713">
    <property type="entry name" value="VACUOLAR ATP SYNTHASE SUBUNIT G"/>
    <property type="match status" value="1"/>
</dbReference>
<dbReference type="GeneID" id="25035249"/>
<dbReference type="GO" id="GO:0000221">
    <property type="term" value="C:vacuolar proton-transporting V-type ATPase, V1 domain"/>
    <property type="evidence" value="ECO:0007669"/>
    <property type="project" value="TreeGrafter"/>
</dbReference>
<name>S9WZK7_SCHCR</name>
<reference evidence="7 8" key="1">
    <citation type="journal article" date="2011" name="Science">
        <title>Comparative functional genomics of the fission yeasts.</title>
        <authorList>
            <person name="Rhind N."/>
            <person name="Chen Z."/>
            <person name="Yassour M."/>
            <person name="Thompson D.A."/>
            <person name="Haas B.J."/>
            <person name="Habib N."/>
            <person name="Wapinski I."/>
            <person name="Roy S."/>
            <person name="Lin M.F."/>
            <person name="Heiman D.I."/>
            <person name="Young S.K."/>
            <person name="Furuya K."/>
            <person name="Guo Y."/>
            <person name="Pidoux A."/>
            <person name="Chen H.M."/>
            <person name="Robbertse B."/>
            <person name="Goldberg J.M."/>
            <person name="Aoki K."/>
            <person name="Bayne E.H."/>
            <person name="Berlin A.M."/>
            <person name="Desjardins C.A."/>
            <person name="Dobbs E."/>
            <person name="Dukaj L."/>
            <person name="Fan L."/>
            <person name="FitzGerald M.G."/>
            <person name="French C."/>
            <person name="Gujja S."/>
            <person name="Hansen K."/>
            <person name="Keifenheim D."/>
            <person name="Levin J.Z."/>
            <person name="Mosher R.A."/>
            <person name="Mueller C.A."/>
            <person name="Pfiffner J."/>
            <person name="Priest M."/>
            <person name="Russ C."/>
            <person name="Smialowska A."/>
            <person name="Swoboda P."/>
            <person name="Sykes S.M."/>
            <person name="Vaughn M."/>
            <person name="Vengrova S."/>
            <person name="Yoder R."/>
            <person name="Zeng Q."/>
            <person name="Allshire R."/>
            <person name="Baulcombe D."/>
            <person name="Birren B.W."/>
            <person name="Brown W."/>
            <person name="Ekwall K."/>
            <person name="Kellis M."/>
            <person name="Leatherwood J."/>
            <person name="Levin H."/>
            <person name="Margalit H."/>
            <person name="Martienssen R."/>
            <person name="Nieduszynski C.A."/>
            <person name="Spatafora J.W."/>
            <person name="Friedman N."/>
            <person name="Dalgaard J.Z."/>
            <person name="Baumann P."/>
            <person name="Niki H."/>
            <person name="Regev A."/>
            <person name="Nusbaum C."/>
        </authorList>
    </citation>
    <scope>NUCLEOTIDE SEQUENCE [LARGE SCALE GENOMIC DNA]</scope>
    <source>
        <strain evidence="8">OY26 / ATCC MYA-4695 / CBS 11777 / NBRC 106824 / NRRL Y48691</strain>
    </source>
</reference>
<dbReference type="Pfam" id="PF03179">
    <property type="entry name" value="V-ATPase_G"/>
    <property type="match status" value="1"/>
</dbReference>
<dbReference type="Proteomes" id="UP000015464">
    <property type="component" value="Unassembled WGS sequence"/>
</dbReference>
<evidence type="ECO:0000256" key="6">
    <source>
        <dbReference type="SAM" id="Coils"/>
    </source>
</evidence>
<gene>
    <name evidence="7" type="ORF">SPOG_00918</name>
</gene>
<keyword evidence="3 5" id="KW-0375">Hydrogen ion transport</keyword>
<keyword evidence="6" id="KW-0175">Coiled coil</keyword>
<keyword evidence="2 5" id="KW-0813">Transport</keyword>
<dbReference type="Gene3D" id="1.20.5.2950">
    <property type="match status" value="1"/>
</dbReference>
<feature type="coiled-coil region" evidence="6">
    <location>
        <begin position="24"/>
        <end position="54"/>
    </location>
</feature>
<evidence type="ECO:0000256" key="2">
    <source>
        <dbReference type="ARBA" id="ARBA00022448"/>
    </source>
</evidence>